<keyword evidence="3 6" id="KW-0812">Transmembrane</keyword>
<evidence type="ECO:0000256" key="5">
    <source>
        <dbReference type="ARBA" id="ARBA00023136"/>
    </source>
</evidence>
<dbReference type="RefSeq" id="WP_272776150.1">
    <property type="nucleotide sequence ID" value="NZ_JAQQLI010000006.1"/>
</dbReference>
<dbReference type="InterPro" id="IPR032816">
    <property type="entry name" value="VTT_dom"/>
</dbReference>
<evidence type="ECO:0000259" key="7">
    <source>
        <dbReference type="Pfam" id="PF09335"/>
    </source>
</evidence>
<evidence type="ECO:0000256" key="6">
    <source>
        <dbReference type="SAM" id="Phobius"/>
    </source>
</evidence>
<dbReference type="PANTHER" id="PTHR42709">
    <property type="entry name" value="ALKALINE PHOSPHATASE LIKE PROTEIN"/>
    <property type="match status" value="1"/>
</dbReference>
<feature type="transmembrane region" description="Helical" evidence="6">
    <location>
        <begin position="169"/>
        <end position="190"/>
    </location>
</feature>
<organism evidence="8 9">
    <name type="scientific">Rhodoplanes tepidamans</name>
    <name type="common">Rhodoplanes cryptolactis</name>
    <dbReference type="NCBI Taxonomy" id="200616"/>
    <lineage>
        <taxon>Bacteria</taxon>
        <taxon>Pseudomonadati</taxon>
        <taxon>Pseudomonadota</taxon>
        <taxon>Alphaproteobacteria</taxon>
        <taxon>Hyphomicrobiales</taxon>
        <taxon>Nitrobacteraceae</taxon>
        <taxon>Rhodoplanes</taxon>
    </lineage>
</organism>
<reference evidence="8" key="2">
    <citation type="submission" date="2023-02" db="EMBL/GenBank/DDBJ databases">
        <authorList>
            <person name="Rayyan A."/>
            <person name="Meyer T."/>
            <person name="Kyndt J.A."/>
        </authorList>
    </citation>
    <scope>NUCLEOTIDE SEQUENCE</scope>
    <source>
        <strain evidence="8">DSM 9987</strain>
    </source>
</reference>
<proteinExistence type="predicted"/>
<keyword evidence="5 6" id="KW-0472">Membrane</keyword>
<comment type="subcellular location">
    <subcellularLocation>
        <location evidence="1">Cell membrane</location>
        <topology evidence="1">Multi-pass membrane protein</topology>
    </subcellularLocation>
</comment>
<dbReference type="InterPro" id="IPR051311">
    <property type="entry name" value="DedA_domain"/>
</dbReference>
<dbReference type="Pfam" id="PF09335">
    <property type="entry name" value="VTT_dom"/>
    <property type="match status" value="1"/>
</dbReference>
<feature type="transmembrane region" description="Helical" evidence="6">
    <location>
        <begin position="140"/>
        <end position="163"/>
    </location>
</feature>
<sequence>MFGWISGFVERSGYLGIALLMLVETVFPPIPSELIMPLAGFAAARGELALVPVILAGSAGSLAGASLWYGLGRWLGGERLRRLAARHGRWLTLEPRDLDGAQAFFRRSCGAAVLLGRLVPGVRTVVSVPAGIVAMPPWRFLVCSAIGTGLWSAGLAAGGFLLGAEFERIAGWLGPIGNVVIGAAAAWYVYRVITFRPRRDPCH</sequence>
<gene>
    <name evidence="8" type="ORF">PQJ73_06395</name>
</gene>
<feature type="transmembrane region" description="Helical" evidence="6">
    <location>
        <begin position="50"/>
        <end position="71"/>
    </location>
</feature>
<keyword evidence="4 6" id="KW-1133">Transmembrane helix</keyword>
<evidence type="ECO:0000256" key="2">
    <source>
        <dbReference type="ARBA" id="ARBA00022475"/>
    </source>
</evidence>
<evidence type="ECO:0000256" key="1">
    <source>
        <dbReference type="ARBA" id="ARBA00004651"/>
    </source>
</evidence>
<evidence type="ECO:0000256" key="4">
    <source>
        <dbReference type="ARBA" id="ARBA00022989"/>
    </source>
</evidence>
<dbReference type="Proteomes" id="UP001165652">
    <property type="component" value="Unassembled WGS sequence"/>
</dbReference>
<dbReference type="PANTHER" id="PTHR42709:SF6">
    <property type="entry name" value="UNDECAPRENYL PHOSPHATE TRANSPORTER A"/>
    <property type="match status" value="1"/>
</dbReference>
<evidence type="ECO:0000313" key="9">
    <source>
        <dbReference type="Proteomes" id="UP001165652"/>
    </source>
</evidence>
<name>A0ABT5J6M1_RHOTP</name>
<accession>A0ABT5J6M1</accession>
<protein>
    <submittedName>
        <fullName evidence="8">DedA family protein</fullName>
    </submittedName>
</protein>
<comment type="caution">
    <text evidence="8">The sequence shown here is derived from an EMBL/GenBank/DDBJ whole genome shotgun (WGS) entry which is preliminary data.</text>
</comment>
<feature type="domain" description="VTT" evidence="7">
    <location>
        <begin position="30"/>
        <end position="157"/>
    </location>
</feature>
<keyword evidence="2" id="KW-1003">Cell membrane</keyword>
<dbReference type="EMBL" id="JAQQLI010000006">
    <property type="protein sequence ID" value="MDC7785307.1"/>
    <property type="molecule type" value="Genomic_DNA"/>
</dbReference>
<evidence type="ECO:0000313" key="8">
    <source>
        <dbReference type="EMBL" id="MDC7785307.1"/>
    </source>
</evidence>
<keyword evidence="9" id="KW-1185">Reference proteome</keyword>
<feature type="transmembrane region" description="Helical" evidence="6">
    <location>
        <begin position="12"/>
        <end position="30"/>
    </location>
</feature>
<reference evidence="8" key="1">
    <citation type="journal article" date="2023" name="Microbiol Resour">
        <title>Genome Sequences of Rhodoplanes serenus and Two Thermotolerant Strains, Rhodoplanes tepidamans and 'Rhodoplanes cryptolactis,' Further Refine the Genus.</title>
        <authorList>
            <person name="Rayyan A.A."/>
            <person name="Kyndt J.A."/>
        </authorList>
    </citation>
    <scope>NUCLEOTIDE SEQUENCE</scope>
    <source>
        <strain evidence="8">DSM 9987</strain>
    </source>
</reference>
<evidence type="ECO:0000256" key="3">
    <source>
        <dbReference type="ARBA" id="ARBA00022692"/>
    </source>
</evidence>